<sequence>MPVFVPSEIFQDNSLPPLRIGDVISLVPVFITERDPRAPGAFTAPVTVRPRWGHAPQPHPYNDATLLWHFEVLGDGWTAYWSHDRPVSGRIHLTGRLIPDFVRAVAGHPGVMTGKIRRLQLVEEQFRATDAGPRPITGTAQLRDLGPSPDRYWPNWRRIYTNDDPVQETGVLVDLDLDAVPDDVTDFEAGAVTVTGTDVWVMDRANPLLLHVDTSHSPPQVVEYLLPLSIEPPPDKWSRRVHADRDGCWITSPEEIVRCARLGPTELSVHRVTTEGGDYTIDYEGRLFVCTYPHHSVHDHPQYGFVHIDPDQYPVRELIDGDLIPVLDDSITAIVQSHRRRADRVETADGTKWIADATLTAELPEGTVHTIDLDPRTPGQVQWIREDPSQDPAFMDLPPESAPHPRENPQAGRILRARRR</sequence>
<evidence type="ECO:0000313" key="2">
    <source>
        <dbReference type="EMBL" id="MCT2119302.1"/>
    </source>
</evidence>
<evidence type="ECO:0000313" key="3">
    <source>
        <dbReference type="Proteomes" id="UP001206890"/>
    </source>
</evidence>
<organism evidence="2 3">
    <name type="scientific">Dietzia cinnamea</name>
    <dbReference type="NCBI Taxonomy" id="321318"/>
    <lineage>
        <taxon>Bacteria</taxon>
        <taxon>Bacillati</taxon>
        <taxon>Actinomycetota</taxon>
        <taxon>Actinomycetes</taxon>
        <taxon>Mycobacteriales</taxon>
        <taxon>Dietziaceae</taxon>
        <taxon>Dietzia</taxon>
    </lineage>
</organism>
<dbReference type="RefSeq" id="WP_146193824.1">
    <property type="nucleotide sequence ID" value="NZ_JAFFGT010000064.1"/>
</dbReference>
<name>A0AAW5QE99_9ACTN</name>
<proteinExistence type="predicted"/>
<feature type="region of interest" description="Disordered" evidence="1">
    <location>
        <begin position="387"/>
        <end position="420"/>
    </location>
</feature>
<gene>
    <name evidence="2" type="ORF">M3D93_16360</name>
</gene>
<dbReference type="AlphaFoldDB" id="A0AAW5QE99"/>
<reference evidence="2" key="1">
    <citation type="submission" date="2022-04" db="EMBL/GenBank/DDBJ databases">
        <title>Human microbiome associated bacterial genomes.</title>
        <authorList>
            <person name="Sandstrom S."/>
            <person name="Salamzade R."/>
            <person name="Kalan L.R."/>
        </authorList>
    </citation>
    <scope>NUCLEOTIDE SEQUENCE</scope>
    <source>
        <strain evidence="2">P3-SID1762</strain>
    </source>
</reference>
<comment type="caution">
    <text evidence="2">The sequence shown here is derived from an EMBL/GenBank/DDBJ whole genome shotgun (WGS) entry which is preliminary data.</text>
</comment>
<accession>A0AAW5QE99</accession>
<evidence type="ECO:0000256" key="1">
    <source>
        <dbReference type="SAM" id="MobiDB-lite"/>
    </source>
</evidence>
<dbReference type="EMBL" id="JALXTC010000134">
    <property type="protein sequence ID" value="MCT2119302.1"/>
    <property type="molecule type" value="Genomic_DNA"/>
</dbReference>
<protein>
    <submittedName>
        <fullName evidence="2">Uncharacterized protein</fullName>
    </submittedName>
</protein>
<dbReference type="Proteomes" id="UP001206890">
    <property type="component" value="Unassembled WGS sequence"/>
</dbReference>